<evidence type="ECO:0000256" key="1">
    <source>
        <dbReference type="SAM" id="Phobius"/>
    </source>
</evidence>
<proteinExistence type="predicted"/>
<protein>
    <submittedName>
        <fullName evidence="3">Uncharacterized protein</fullName>
    </submittedName>
</protein>
<feature type="chain" id="PRO_5043745118" evidence="2">
    <location>
        <begin position="21"/>
        <end position="60"/>
    </location>
</feature>
<keyword evidence="1" id="KW-0812">Transmembrane</keyword>
<dbReference type="RefSeq" id="WP_009258508.1">
    <property type="nucleotide sequence ID" value="NZ_BAABZG010000001.1"/>
</dbReference>
<evidence type="ECO:0000256" key="2">
    <source>
        <dbReference type="SAM" id="SignalP"/>
    </source>
</evidence>
<evidence type="ECO:0000313" key="3">
    <source>
        <dbReference type="EMBL" id="MDB7908792.1"/>
    </source>
</evidence>
<keyword evidence="1" id="KW-1133">Transmembrane helix</keyword>
<reference evidence="3" key="1">
    <citation type="submission" date="2023-01" db="EMBL/GenBank/DDBJ databases">
        <title>Human gut microbiome strain richness.</title>
        <authorList>
            <person name="Chen-Liaw A."/>
        </authorList>
    </citation>
    <scope>NUCLEOTIDE SEQUENCE</scope>
    <source>
        <strain evidence="3">2225st1_A6_2225SCRN_200828</strain>
    </source>
</reference>
<keyword evidence="2" id="KW-0732">Signal</keyword>
<sequence length="60" mass="6516">MKLNIGNSTQILMTFTMSMAAAIGSAAGATIWQSFGKPKIEKIAEENSKPKRKIGFIIED</sequence>
<dbReference type="EMBL" id="JAQLWO010000044">
    <property type="protein sequence ID" value="MDB7908792.1"/>
    <property type="molecule type" value="Genomic_DNA"/>
</dbReference>
<gene>
    <name evidence="3" type="ORF">PND83_22675</name>
</gene>
<dbReference type="AlphaFoldDB" id="A0AAW6C8D9"/>
<keyword evidence="1" id="KW-0472">Membrane</keyword>
<name>A0AAW6C8D9_FLAPL</name>
<dbReference type="Proteomes" id="UP001211006">
    <property type="component" value="Unassembled WGS sequence"/>
</dbReference>
<organism evidence="3 4">
    <name type="scientific">Flavonifractor plautii</name>
    <name type="common">Fusobacterium plautii</name>
    <dbReference type="NCBI Taxonomy" id="292800"/>
    <lineage>
        <taxon>Bacteria</taxon>
        <taxon>Bacillati</taxon>
        <taxon>Bacillota</taxon>
        <taxon>Clostridia</taxon>
        <taxon>Eubacteriales</taxon>
        <taxon>Oscillospiraceae</taxon>
        <taxon>Flavonifractor</taxon>
    </lineage>
</organism>
<feature type="signal peptide" evidence="2">
    <location>
        <begin position="1"/>
        <end position="20"/>
    </location>
</feature>
<evidence type="ECO:0000313" key="4">
    <source>
        <dbReference type="Proteomes" id="UP001211006"/>
    </source>
</evidence>
<accession>A0AAW6C8D9</accession>
<feature type="transmembrane region" description="Helical" evidence="1">
    <location>
        <begin position="12"/>
        <end position="32"/>
    </location>
</feature>
<comment type="caution">
    <text evidence="3">The sequence shown here is derived from an EMBL/GenBank/DDBJ whole genome shotgun (WGS) entry which is preliminary data.</text>
</comment>